<evidence type="ECO:0000313" key="2">
    <source>
        <dbReference type="Proteomes" id="UP000280960"/>
    </source>
</evidence>
<dbReference type="EMBL" id="CP033169">
    <property type="protein sequence ID" value="AYO29914.1"/>
    <property type="molecule type" value="Genomic_DNA"/>
</dbReference>
<evidence type="ECO:0000313" key="1">
    <source>
        <dbReference type="EMBL" id="AYO29914.1"/>
    </source>
</evidence>
<sequence>MSENNDKQQYIKHCEEIIRSIKDIVSAKIITSSEGKISEIHVIASSKRNPKQIVRDIESALIATLGSEIDHKKISVAQINHENEYMFDVRLKIDGIGVRNYRFNYEASVTLSDHDGNTYEGKAEGPGSIHGRLRTVAVATLNAIQQFLGGSFILSLEDVVGFKIGGKEALGVLVSMVIEGSEEHFLGSALIKQDKTEATVAAVLNAVNRKISFIVKENTV</sequence>
<protein>
    <recommendedName>
        <fullName evidence="3">2-isopropylmalate synthase LeuA allosteric (dimerisation) domain-containing protein</fullName>
    </recommendedName>
</protein>
<name>A0A3G2R343_9FIRM</name>
<keyword evidence="2" id="KW-1185">Reference proteome</keyword>
<dbReference type="AlphaFoldDB" id="A0A3G2R343"/>
<reference evidence="1 2" key="1">
    <citation type="submission" date="2018-10" db="EMBL/GenBank/DDBJ databases">
        <authorList>
            <person name="Zhang X."/>
        </authorList>
    </citation>
    <scope>NUCLEOTIDE SEQUENCE [LARGE SCALE GENOMIC DNA]</scope>
    <source>
        <strain evidence="1 2">SK-G1</strain>
    </source>
</reference>
<proteinExistence type="predicted"/>
<dbReference type="Proteomes" id="UP000280960">
    <property type="component" value="Chromosome"/>
</dbReference>
<dbReference type="RefSeq" id="WP_120765294.1">
    <property type="nucleotide sequence ID" value="NZ_CP033169.1"/>
</dbReference>
<gene>
    <name evidence="1" type="ORF">D2962_04215</name>
</gene>
<dbReference type="KEGG" id="bacg:D2962_04215"/>
<evidence type="ECO:0008006" key="3">
    <source>
        <dbReference type="Google" id="ProtNLM"/>
    </source>
</evidence>
<accession>A0A3G2R343</accession>
<organism evidence="1 2">
    <name type="scientific">Biomaibacter acetigenes</name>
    <dbReference type="NCBI Taxonomy" id="2316383"/>
    <lineage>
        <taxon>Bacteria</taxon>
        <taxon>Bacillati</taxon>
        <taxon>Bacillota</taxon>
        <taxon>Clostridia</taxon>
        <taxon>Thermosediminibacterales</taxon>
        <taxon>Tepidanaerobacteraceae</taxon>
        <taxon>Biomaibacter</taxon>
    </lineage>
</organism>